<feature type="region of interest" description="Disordered" evidence="1">
    <location>
        <begin position="24"/>
        <end position="46"/>
    </location>
</feature>
<accession>A0A016T1D2</accession>
<dbReference type="EMBL" id="JARK01001483">
    <property type="protein sequence ID" value="EYB96793.1"/>
    <property type="molecule type" value="Genomic_DNA"/>
</dbReference>
<sequence length="536" mass="61748">MKFIFQPERAEVAIQTGETIRLRQGMSFEEEPPEKPIDAVKEVPLGKPDINSNFDRFANNSFEKKGHPATSVLNAMLQQRQMQGERNRVENTQSSDSASIFSRVEITGRKDETHRTQDLMSDRSERRRSFIDNQHHQYETRTHQEWRSSTRSQWEEGKLDENSNEILRSVWNQSEDRLRNKSTDDLQDHKKRFSETSDQVFIEREVTERLEYHDGVHPPQSYTAREVREVNISGGQPNMMTHSKVAQQERVLPGNENPPQYHEVVPKTAPGTLPNVIQRETAEELRQKVLAESRPPSTPKSVRVFGFGSQATRSEADRTSLSGLATRNSVTTNDVSSYTQPTRISMNNPNTSSLYSPTSSRWYRRGYSYGRSEPGSPYKWQVQDIDTHREYREPDARSNESKLSGTGSTVRRHVPRGRIRDLARLFDKMTREAEREAAVLRGKSLPPPKHRSKFTRTRSMPRPQDLLAREEELRREEEERNRAKRLQNRGGTYSTLSLGACSLRSPSPGSTAILQPRNASIFLRRAVHFVWFGLNC</sequence>
<dbReference type="STRING" id="53326.A0A016T1D2"/>
<evidence type="ECO:0000313" key="2">
    <source>
        <dbReference type="EMBL" id="EYB96793.1"/>
    </source>
</evidence>
<keyword evidence="3" id="KW-1185">Reference proteome</keyword>
<dbReference type="OrthoDB" id="5915976at2759"/>
<feature type="compositionally biased region" description="Basic and acidic residues" evidence="1">
    <location>
        <begin position="390"/>
        <end position="400"/>
    </location>
</feature>
<dbReference type="AlphaFoldDB" id="A0A016T1D2"/>
<organism evidence="2 3">
    <name type="scientific">Ancylostoma ceylanicum</name>
    <dbReference type="NCBI Taxonomy" id="53326"/>
    <lineage>
        <taxon>Eukaryota</taxon>
        <taxon>Metazoa</taxon>
        <taxon>Ecdysozoa</taxon>
        <taxon>Nematoda</taxon>
        <taxon>Chromadorea</taxon>
        <taxon>Rhabditida</taxon>
        <taxon>Rhabditina</taxon>
        <taxon>Rhabditomorpha</taxon>
        <taxon>Strongyloidea</taxon>
        <taxon>Ancylostomatidae</taxon>
        <taxon>Ancylostomatinae</taxon>
        <taxon>Ancylostoma</taxon>
    </lineage>
</organism>
<proteinExistence type="predicted"/>
<evidence type="ECO:0000313" key="3">
    <source>
        <dbReference type="Proteomes" id="UP000024635"/>
    </source>
</evidence>
<reference evidence="3" key="1">
    <citation type="journal article" date="2015" name="Nat. Genet.">
        <title>The genome and transcriptome of the zoonotic hookworm Ancylostoma ceylanicum identify infection-specific gene families.</title>
        <authorList>
            <person name="Schwarz E.M."/>
            <person name="Hu Y."/>
            <person name="Antoshechkin I."/>
            <person name="Miller M.M."/>
            <person name="Sternberg P.W."/>
            <person name="Aroian R.V."/>
        </authorList>
    </citation>
    <scope>NUCLEOTIDE SEQUENCE</scope>
    <source>
        <strain evidence="3">HY135</strain>
    </source>
</reference>
<comment type="caution">
    <text evidence="2">The sequence shown here is derived from an EMBL/GenBank/DDBJ whole genome shotgun (WGS) entry which is preliminary data.</text>
</comment>
<feature type="region of interest" description="Disordered" evidence="1">
    <location>
        <begin position="443"/>
        <end position="490"/>
    </location>
</feature>
<evidence type="ECO:0000256" key="1">
    <source>
        <dbReference type="SAM" id="MobiDB-lite"/>
    </source>
</evidence>
<name>A0A016T1D2_9BILA</name>
<dbReference type="Proteomes" id="UP000024635">
    <property type="component" value="Unassembled WGS sequence"/>
</dbReference>
<protein>
    <submittedName>
        <fullName evidence="2">Uncharacterized protein</fullName>
    </submittedName>
</protein>
<gene>
    <name evidence="2" type="primary">Acey_s0147.g2612</name>
    <name evidence="2" type="ORF">Y032_0147g2612</name>
</gene>
<feature type="compositionally biased region" description="Basic and acidic residues" evidence="1">
    <location>
        <begin position="467"/>
        <end position="481"/>
    </location>
</feature>
<feature type="region of interest" description="Disordered" evidence="1">
    <location>
        <begin position="390"/>
        <end position="411"/>
    </location>
</feature>
<feature type="region of interest" description="Disordered" evidence="1">
    <location>
        <begin position="332"/>
        <end position="358"/>
    </location>
</feature>